<gene>
    <name evidence="1" type="ordered locus">PAE3538</name>
</gene>
<organism evidence="1 2">
    <name type="scientific">Pyrobaculum aerophilum (strain ATCC 51768 / DSM 7523 / JCM 9630 / CIP 104966 / NBRC 100827 / IM2)</name>
    <dbReference type="NCBI Taxonomy" id="178306"/>
    <lineage>
        <taxon>Archaea</taxon>
        <taxon>Thermoproteota</taxon>
        <taxon>Thermoprotei</taxon>
        <taxon>Thermoproteales</taxon>
        <taxon>Thermoproteaceae</taxon>
        <taxon>Pyrobaculum</taxon>
    </lineage>
</organism>
<evidence type="ECO:0000313" key="1">
    <source>
        <dbReference type="EMBL" id="AAL64987.1"/>
    </source>
</evidence>
<dbReference type="Proteomes" id="UP000002439">
    <property type="component" value="Chromosome"/>
</dbReference>
<dbReference type="EMBL" id="AE009441">
    <property type="protein sequence ID" value="AAL64987.1"/>
    <property type="molecule type" value="Genomic_DNA"/>
</dbReference>
<accession>Q8ZSX6</accession>
<sequence>MSATWFWPVSLWDRAELDYGTYHLVVDGEGNFRPGYWWDSLPTEPKVQMWLPVRPPDAFVEPLAAYLAGSWPVHGPLFATSGVMLEREVAAALLVHRILQKLQELFPGARVSRADLLNSTRGRDVVLYVYKNGTRVGIAAFDGRRLDVYRAGEVVKRTPCIVTGSSFMERWEYMRKIHGTTGDYDYALWWNECAYLVRLKNGSTFATLFGDGVRRAELIYSADVEWPNFSYPGPRGVAIREEVRPVYVNVTTTVTRTVTATAVATTTVTVR</sequence>
<dbReference type="HOGENOM" id="CLU_1025334_0_0_2"/>
<keyword evidence="2" id="KW-1185">Reference proteome</keyword>
<proteinExistence type="predicted"/>
<name>Q8ZSX6_PYRAE</name>
<dbReference type="PATRIC" id="fig|178306.9.peg.2661"/>
<evidence type="ECO:0000313" key="2">
    <source>
        <dbReference type="Proteomes" id="UP000002439"/>
    </source>
</evidence>
<protein>
    <submittedName>
        <fullName evidence="1">Uncharacterized protein</fullName>
    </submittedName>
</protein>
<dbReference type="STRING" id="178306.PAE3538"/>
<reference evidence="1 2" key="1">
    <citation type="journal article" date="2002" name="Proc. Natl. Acad. Sci. U.S.A.">
        <title>Genome sequence of the hyperthermophilic crenarchaeon Pyrobaculum aerophilum.</title>
        <authorList>
            <person name="Fitz-Gibbon S.T."/>
            <person name="Ladner H."/>
            <person name="Kim U.J."/>
            <person name="Stetter K.O."/>
            <person name="Simon M.I."/>
            <person name="Miller J.H."/>
        </authorList>
    </citation>
    <scope>NUCLEOTIDE SEQUENCE [LARGE SCALE GENOMIC DNA]</scope>
    <source>
        <strain evidence="2">ATCC 51768 / DSM 7523 / JCM 9630 / CIP 104966 / NBRC 100827 / IM2</strain>
    </source>
</reference>
<dbReference type="EnsemblBacteria" id="AAL64987">
    <property type="protein sequence ID" value="AAL64987"/>
    <property type="gene ID" value="PAE3538"/>
</dbReference>
<dbReference type="KEGG" id="pai:PAE3538"/>
<dbReference type="InParanoid" id="Q8ZSX6"/>
<dbReference type="AlphaFoldDB" id="Q8ZSX6"/>